<keyword evidence="2" id="KW-0732">Signal</keyword>
<evidence type="ECO:0008006" key="5">
    <source>
        <dbReference type="Google" id="ProtNLM"/>
    </source>
</evidence>
<dbReference type="SUPFAM" id="SSF82171">
    <property type="entry name" value="DPP6 N-terminal domain-like"/>
    <property type="match status" value="1"/>
</dbReference>
<organism evidence="3 4">
    <name type="scientific">Corallococcus terminator</name>
    <dbReference type="NCBI Taxonomy" id="2316733"/>
    <lineage>
        <taxon>Bacteria</taxon>
        <taxon>Pseudomonadati</taxon>
        <taxon>Myxococcota</taxon>
        <taxon>Myxococcia</taxon>
        <taxon>Myxococcales</taxon>
        <taxon>Cystobacterineae</taxon>
        <taxon>Myxococcaceae</taxon>
        <taxon>Corallococcus</taxon>
    </lineage>
</organism>
<dbReference type="Pfam" id="PF07676">
    <property type="entry name" value="PD40"/>
    <property type="match status" value="3"/>
</dbReference>
<protein>
    <recommendedName>
        <fullName evidence="5">Biopolymer transporter Tol</fullName>
    </recommendedName>
</protein>
<keyword evidence="4" id="KW-1185">Reference proteome</keyword>
<dbReference type="InterPro" id="IPR011042">
    <property type="entry name" value="6-blade_b-propeller_TolB-like"/>
</dbReference>
<evidence type="ECO:0000313" key="4">
    <source>
        <dbReference type="Proteomes" id="UP000268094"/>
    </source>
</evidence>
<comment type="similarity">
    <text evidence="1">Belongs to the TolB family.</text>
</comment>
<evidence type="ECO:0000256" key="1">
    <source>
        <dbReference type="ARBA" id="ARBA00009820"/>
    </source>
</evidence>
<dbReference type="AlphaFoldDB" id="A0A3A8J999"/>
<evidence type="ECO:0000313" key="3">
    <source>
        <dbReference type="EMBL" id="RKG91446.1"/>
    </source>
</evidence>
<dbReference type="EMBL" id="RAVZ01000044">
    <property type="protein sequence ID" value="RKG91446.1"/>
    <property type="molecule type" value="Genomic_DNA"/>
</dbReference>
<dbReference type="PANTHER" id="PTHR36842">
    <property type="entry name" value="PROTEIN TOLB HOMOLOG"/>
    <property type="match status" value="1"/>
</dbReference>
<name>A0A3A8J999_9BACT</name>
<dbReference type="PANTHER" id="PTHR36842:SF1">
    <property type="entry name" value="PROTEIN TOLB"/>
    <property type="match status" value="1"/>
</dbReference>
<dbReference type="Gene3D" id="2.120.10.30">
    <property type="entry name" value="TolB, C-terminal domain"/>
    <property type="match status" value="1"/>
</dbReference>
<reference evidence="4" key="1">
    <citation type="submission" date="2018-09" db="EMBL/GenBank/DDBJ databases">
        <authorList>
            <person name="Livingstone P.G."/>
            <person name="Whitworth D.E."/>
        </authorList>
    </citation>
    <scope>NUCLEOTIDE SEQUENCE [LARGE SCALE GENOMIC DNA]</scope>
    <source>
        <strain evidence="4">CA054A</strain>
    </source>
</reference>
<evidence type="ECO:0000256" key="2">
    <source>
        <dbReference type="SAM" id="SignalP"/>
    </source>
</evidence>
<accession>A0A3A8J999</accession>
<feature type="signal peptide" evidence="2">
    <location>
        <begin position="1"/>
        <end position="18"/>
    </location>
</feature>
<sequence length="285" mass="31569">MFAHILMLLLVAAPPAVPGVSSPRYLVFGRGGDWVALEVATGKPERIRVPSSSGARTLALSPDGQHVVFTTYEEGALNDLMYRWDWRTKAAPVRIGNERGFHADPAISPDGQWVYFAHHPRKGGPPGQHEERANAQLYRVRMDGTQLTALTDEPGCHLRPSFRPDGELVYVHTTCSATTKTLHLMREGQPASGPLVSGNLNEPSFAPDGRRLVFVEREDADAVLKEWITAGRPPKTLHRFRLSDSSNARVQYGATARELYFQDDDAVMRLVGPKVTRLFFFASVP</sequence>
<gene>
    <name evidence="3" type="ORF">D7V88_09285</name>
</gene>
<dbReference type="InterPro" id="IPR011659">
    <property type="entry name" value="WD40"/>
</dbReference>
<dbReference type="Proteomes" id="UP000268094">
    <property type="component" value="Unassembled WGS sequence"/>
</dbReference>
<proteinExistence type="inferred from homology"/>
<comment type="caution">
    <text evidence="3">The sequence shown here is derived from an EMBL/GenBank/DDBJ whole genome shotgun (WGS) entry which is preliminary data.</text>
</comment>
<feature type="chain" id="PRO_5017202349" description="Biopolymer transporter Tol" evidence="2">
    <location>
        <begin position="19"/>
        <end position="285"/>
    </location>
</feature>